<proteinExistence type="predicted"/>
<organism evidence="1 2">
    <name type="scientific">Sousa chinensis</name>
    <name type="common">Indo-pacific humpbacked dolphin</name>
    <name type="synonym">Steno chinensis</name>
    <dbReference type="NCBI Taxonomy" id="103600"/>
    <lineage>
        <taxon>Eukaryota</taxon>
        <taxon>Metazoa</taxon>
        <taxon>Chordata</taxon>
        <taxon>Craniata</taxon>
        <taxon>Vertebrata</taxon>
        <taxon>Euteleostomi</taxon>
        <taxon>Mammalia</taxon>
        <taxon>Eutheria</taxon>
        <taxon>Laurasiatheria</taxon>
        <taxon>Artiodactyla</taxon>
        <taxon>Whippomorpha</taxon>
        <taxon>Cetacea</taxon>
        <taxon>Odontoceti</taxon>
        <taxon>Delphinidae</taxon>
        <taxon>Sousa</taxon>
    </lineage>
</organism>
<dbReference type="Proteomes" id="UP000295264">
    <property type="component" value="Unassembled WGS sequence"/>
</dbReference>
<reference evidence="1 2" key="1">
    <citation type="journal article" date="2018" name="Genomics">
        <title>Molecular footprints of inshore aquatic adaptation in Indo-Pacific humpback dolphin (Sousa chinensis).</title>
        <authorList>
            <person name="Ming Y."/>
            <person name="Jian J."/>
            <person name="Yu F."/>
            <person name="Yu X."/>
            <person name="Wang J."/>
            <person name="Liu W."/>
        </authorList>
    </citation>
    <scope>NUCLEOTIDE SEQUENCE [LARGE SCALE GENOMIC DNA]</scope>
    <source>
        <strain evidence="1">MY-2018</strain>
        <tissue evidence="1">Skin</tissue>
    </source>
</reference>
<gene>
    <name evidence="1" type="ORF">DBR06_SOUSAS8210225</name>
</gene>
<comment type="caution">
    <text evidence="1">The sequence shown here is derived from an EMBL/GenBank/DDBJ whole genome shotgun (WGS) entry which is preliminary data.</text>
</comment>
<dbReference type="EMBL" id="QWLN02003306">
    <property type="protein sequence ID" value="TEA40268.1"/>
    <property type="molecule type" value="Genomic_DNA"/>
</dbReference>
<evidence type="ECO:0000313" key="1">
    <source>
        <dbReference type="EMBL" id="TEA40268.1"/>
    </source>
</evidence>
<accession>A0A484GXD8</accession>
<keyword evidence="2" id="KW-1185">Reference proteome</keyword>
<name>A0A484GXD8_SOUCH</name>
<evidence type="ECO:0000313" key="2">
    <source>
        <dbReference type="Proteomes" id="UP000295264"/>
    </source>
</evidence>
<dbReference type="AlphaFoldDB" id="A0A484GXD8"/>
<protein>
    <submittedName>
        <fullName evidence="1">Uncharacterized protein</fullName>
    </submittedName>
</protein>
<sequence>MRGTQSSLRNGCKPFLRFSSSACAILQVLFHTGGEKDVPAEHPVLQEHQLHLLLQKPSNIEAERRPRGLCLTDKIVGSGLFKKDKPLPVKGNMSCFLSILDSGHRVALPVPSTPNPTPVLLPQLCRVTPEGLLGPVKICCRTLYS</sequence>